<dbReference type="Gene3D" id="3.20.20.105">
    <property type="entry name" value="Queuine tRNA-ribosyltransferase-like"/>
    <property type="match status" value="1"/>
</dbReference>
<keyword evidence="1 5" id="KW-0963">Cytoplasm</keyword>
<reference evidence="8 9" key="1">
    <citation type="submission" date="2023-08" db="EMBL/GenBank/DDBJ databases">
        <title>Black Yeasts Isolated from many extreme environments.</title>
        <authorList>
            <person name="Coleine C."/>
            <person name="Stajich J.E."/>
            <person name="Selbmann L."/>
        </authorList>
    </citation>
    <scope>NUCLEOTIDE SEQUENCE [LARGE SCALE GENOMIC DNA]</scope>
    <source>
        <strain evidence="8 9">CCFEE 5935</strain>
    </source>
</reference>
<dbReference type="NCBIfam" id="TIGR00449">
    <property type="entry name" value="tgt_general"/>
    <property type="match status" value="1"/>
</dbReference>
<comment type="subcellular location">
    <subcellularLocation>
        <location evidence="5">Cytoplasm</location>
    </subcellularLocation>
</comment>
<evidence type="ECO:0000256" key="6">
    <source>
        <dbReference type="SAM" id="MobiDB-lite"/>
    </source>
</evidence>
<evidence type="ECO:0000256" key="5">
    <source>
        <dbReference type="HAMAP-Rule" id="MF_03043"/>
    </source>
</evidence>
<evidence type="ECO:0000256" key="4">
    <source>
        <dbReference type="ARBA" id="ARBA00022833"/>
    </source>
</evidence>
<comment type="caution">
    <text evidence="8">The sequence shown here is derived from an EMBL/GenBank/DDBJ whole genome shotgun (WGS) entry which is preliminary data.</text>
</comment>
<feature type="domain" description="tRNA-guanine(15) transglycosylase-like" evidence="7">
    <location>
        <begin position="34"/>
        <end position="411"/>
    </location>
</feature>
<comment type="subunit">
    <text evidence="5">Heterodimer of a catalytic subunit and an accessory subunit.</text>
</comment>
<feature type="region of interest" description="Disordered" evidence="6">
    <location>
        <begin position="417"/>
        <end position="479"/>
    </location>
</feature>
<dbReference type="SUPFAM" id="SSF51713">
    <property type="entry name" value="tRNA-guanine transglycosylase"/>
    <property type="match status" value="1"/>
</dbReference>
<dbReference type="InterPro" id="IPR050852">
    <property type="entry name" value="Queuine_tRNA-ribosyltrfase"/>
</dbReference>
<keyword evidence="3 5" id="KW-0479">Metal-binding</keyword>
<keyword evidence="4 5" id="KW-0862">Zinc</keyword>
<dbReference type="InterPro" id="IPR036511">
    <property type="entry name" value="TGT-like_sf"/>
</dbReference>
<evidence type="ECO:0000256" key="3">
    <source>
        <dbReference type="ARBA" id="ARBA00022723"/>
    </source>
</evidence>
<accession>A0AAV9NX30</accession>
<evidence type="ECO:0000313" key="9">
    <source>
        <dbReference type="Proteomes" id="UP001337655"/>
    </source>
</evidence>
<proteinExistence type="inferred from homology"/>
<feature type="binding site" evidence="5">
    <location>
        <position position="349"/>
    </location>
    <ligand>
        <name>Zn(2+)</name>
        <dbReference type="ChEBI" id="CHEBI:29105"/>
    </ligand>
</feature>
<dbReference type="InterPro" id="IPR002616">
    <property type="entry name" value="tRNA_ribo_trans-like"/>
</dbReference>
<protein>
    <recommendedName>
        <fullName evidence="5">Queuine tRNA-ribosyltransferase accessory subunit 2</fullName>
    </recommendedName>
    <alternativeName>
        <fullName evidence="5">Queuine tRNA-ribosyltransferase domain-containing protein 1</fullName>
    </alternativeName>
</protein>
<feature type="binding site" evidence="5">
    <location>
        <position position="352"/>
    </location>
    <ligand>
        <name>Zn(2+)</name>
        <dbReference type="ChEBI" id="CHEBI:29105"/>
    </ligand>
</feature>
<dbReference type="PANTHER" id="PTHR46064:SF1">
    <property type="entry name" value="QUEUINE TRNA-RIBOSYLTRANSFERASE ACCESSORY SUBUNIT 2"/>
    <property type="match status" value="1"/>
</dbReference>
<dbReference type="HAMAP" id="MF_03043">
    <property type="entry name" value="QTRT2"/>
    <property type="match status" value="1"/>
</dbReference>
<dbReference type="PANTHER" id="PTHR46064">
    <property type="entry name" value="QUEUINE TRNA-RIBOSYLTRANSFERASE ACCESSORY SUBUNIT 2"/>
    <property type="match status" value="1"/>
</dbReference>
<keyword evidence="2 5" id="KW-0819">tRNA processing</keyword>
<evidence type="ECO:0000259" key="7">
    <source>
        <dbReference type="Pfam" id="PF01702"/>
    </source>
</evidence>
<sequence length="479" mass="52598">MTVQPLDAVHRDKIAQLPEEMFTIIKSVGRATEPRLGRLHILGRDTLETPHYVATTSRGVVPHITQDLFARATGINGVYVPLEDFIEKAPDKIPPLYQFKSPDGSSPLRRFIALRERALLVLGARRTPPIIAPAANPNTNTSVSISTSVGFRPLTAEDYAEAAEKLQPDIVVGLGDIPYGRALGSKRIEKATDRNIEWLQAHVDVRNDWYEDTTGPSTELFAPLLPVSCANQHYYIESLLQDRSKDVDGLAFYNLAALEDLPDGLSHLPRLALTEPTTPHEVLQHVSLGLDVLTVPFITAATDAGIALSFAFPATAAPKAEAPPVSLGIDMWTTDHATSLAPLVEGCECYACTNHHRAYLQHLLSAKEMLAWVLLQIHNHHTLDLFFAGIRKSLEDGSFQQNVEGFAKVYESRLPEKTGQGPRIRGYQFKSEGPGEPKKNPAPFQMLDDRSEKLAESTPPAADADAAELEEQGFAEKQS</sequence>
<dbReference type="EMBL" id="JAVRRT010000019">
    <property type="protein sequence ID" value="KAK5164502.1"/>
    <property type="molecule type" value="Genomic_DNA"/>
</dbReference>
<evidence type="ECO:0000256" key="2">
    <source>
        <dbReference type="ARBA" id="ARBA00022694"/>
    </source>
</evidence>
<dbReference type="GO" id="GO:0046872">
    <property type="term" value="F:metal ion binding"/>
    <property type="evidence" value="ECO:0007669"/>
    <property type="project" value="UniProtKB-KW"/>
</dbReference>
<dbReference type="RefSeq" id="XP_064654750.1">
    <property type="nucleotide sequence ID" value="XM_064806934.1"/>
</dbReference>
<organism evidence="8 9">
    <name type="scientific">Saxophila tyrrhenica</name>
    <dbReference type="NCBI Taxonomy" id="1690608"/>
    <lineage>
        <taxon>Eukaryota</taxon>
        <taxon>Fungi</taxon>
        <taxon>Dikarya</taxon>
        <taxon>Ascomycota</taxon>
        <taxon>Pezizomycotina</taxon>
        <taxon>Dothideomycetes</taxon>
        <taxon>Dothideomycetidae</taxon>
        <taxon>Mycosphaerellales</taxon>
        <taxon>Extremaceae</taxon>
        <taxon>Saxophila</taxon>
    </lineage>
</organism>
<comment type="cofactor">
    <cofactor evidence="5">
        <name>Zn(2+)</name>
        <dbReference type="ChEBI" id="CHEBI:29105"/>
    </cofactor>
    <text evidence="5">Binds 1 zinc ion per subunit.</text>
</comment>
<dbReference type="Pfam" id="PF01702">
    <property type="entry name" value="TGT"/>
    <property type="match status" value="1"/>
</dbReference>
<dbReference type="InterPro" id="IPR028592">
    <property type="entry name" value="QTRTD1"/>
</dbReference>
<dbReference type="GO" id="GO:0008479">
    <property type="term" value="F:tRNA-guanosine(34) queuine transglycosylase activity"/>
    <property type="evidence" value="ECO:0007669"/>
    <property type="project" value="UniProtKB-UniRule"/>
</dbReference>
<comment type="similarity">
    <text evidence="5">Belongs to the queuine tRNA-ribosyltransferase family. QTRT2 subfamily.</text>
</comment>
<dbReference type="GO" id="GO:0006400">
    <property type="term" value="P:tRNA modification"/>
    <property type="evidence" value="ECO:0007669"/>
    <property type="project" value="InterPro"/>
</dbReference>
<gene>
    <name evidence="8" type="ORF">LTR77_009708</name>
</gene>
<dbReference type="Proteomes" id="UP001337655">
    <property type="component" value="Unassembled WGS sequence"/>
</dbReference>
<evidence type="ECO:0000313" key="8">
    <source>
        <dbReference type="EMBL" id="KAK5164502.1"/>
    </source>
</evidence>
<dbReference type="AlphaFoldDB" id="A0AAV9NX30"/>
<keyword evidence="9" id="KW-1185">Reference proteome</keyword>
<comment type="function">
    <text evidence="5">Non-catalytic subunit of the queuine tRNA-ribosyltransferase (TGT) that catalyzes the base-exchange of a guanine (G) residue with queuine (Q) at position 34 (anticodon wobble position) in tRNAs with GU(N) anticodons (tRNA-Asp, -Asn, -His and -Tyr), resulting in the hypermodified nucleoside queuosine (7-(((4,5-cis-dihydroxy-2-cyclopenten-1-yl)amino)methyl)-7-deazaguanosine).</text>
</comment>
<name>A0AAV9NX30_9PEZI</name>
<dbReference type="GO" id="GO:0005737">
    <property type="term" value="C:cytoplasm"/>
    <property type="evidence" value="ECO:0007669"/>
    <property type="project" value="UniProtKB-SubCell"/>
</dbReference>
<feature type="binding site" evidence="5">
    <location>
        <position position="347"/>
    </location>
    <ligand>
        <name>Zn(2+)</name>
        <dbReference type="ChEBI" id="CHEBI:29105"/>
    </ligand>
</feature>
<feature type="binding site" evidence="5">
    <location>
        <position position="378"/>
    </location>
    <ligand>
        <name>Zn(2+)</name>
        <dbReference type="ChEBI" id="CHEBI:29105"/>
    </ligand>
</feature>
<dbReference type="GeneID" id="89931038"/>
<evidence type="ECO:0000256" key="1">
    <source>
        <dbReference type="ARBA" id="ARBA00022490"/>
    </source>
</evidence>